<dbReference type="Gramene" id="evm.model.08.1930">
    <property type="protein sequence ID" value="cds.evm.model.08.1930"/>
    <property type="gene ID" value="evm.TU.08.1930"/>
</dbReference>
<protein>
    <submittedName>
        <fullName evidence="1">Uncharacterized protein</fullName>
    </submittedName>
</protein>
<accession>A0A803QA90</accession>
<organism evidence="1 2">
    <name type="scientific">Cannabis sativa</name>
    <name type="common">Hemp</name>
    <name type="synonym">Marijuana</name>
    <dbReference type="NCBI Taxonomy" id="3483"/>
    <lineage>
        <taxon>Eukaryota</taxon>
        <taxon>Viridiplantae</taxon>
        <taxon>Streptophyta</taxon>
        <taxon>Embryophyta</taxon>
        <taxon>Tracheophyta</taxon>
        <taxon>Spermatophyta</taxon>
        <taxon>Magnoliopsida</taxon>
        <taxon>eudicotyledons</taxon>
        <taxon>Gunneridae</taxon>
        <taxon>Pentapetalae</taxon>
        <taxon>rosids</taxon>
        <taxon>fabids</taxon>
        <taxon>Rosales</taxon>
        <taxon>Cannabaceae</taxon>
        <taxon>Cannabis</taxon>
    </lineage>
</organism>
<dbReference type="AlphaFoldDB" id="A0A803QA90"/>
<dbReference type="EMBL" id="UZAU01000717">
    <property type="status" value="NOT_ANNOTATED_CDS"/>
    <property type="molecule type" value="Genomic_DNA"/>
</dbReference>
<dbReference type="EnsemblPlants" id="evm.model.08.1930">
    <property type="protein sequence ID" value="cds.evm.model.08.1930"/>
    <property type="gene ID" value="evm.TU.08.1930"/>
</dbReference>
<reference evidence="1" key="1">
    <citation type="submission" date="2018-11" db="EMBL/GenBank/DDBJ databases">
        <authorList>
            <person name="Grassa J C."/>
        </authorList>
    </citation>
    <scope>NUCLEOTIDE SEQUENCE [LARGE SCALE GENOMIC DNA]</scope>
</reference>
<evidence type="ECO:0000313" key="1">
    <source>
        <dbReference type="EnsemblPlants" id="cds.evm.model.08.1930"/>
    </source>
</evidence>
<name>A0A803QA90_CANSA</name>
<reference evidence="1" key="2">
    <citation type="submission" date="2021-03" db="UniProtKB">
        <authorList>
            <consortium name="EnsemblPlants"/>
        </authorList>
    </citation>
    <scope>IDENTIFICATION</scope>
</reference>
<proteinExistence type="predicted"/>
<keyword evidence="2" id="KW-1185">Reference proteome</keyword>
<evidence type="ECO:0000313" key="2">
    <source>
        <dbReference type="Proteomes" id="UP000596661"/>
    </source>
</evidence>
<sequence length="296" mass="32536">MKSTMTLTENESEILAITDDGPDADVSQEFILIARVLTNQNHAHHTHNALAPSLVNRSTSNRPIQPSFAPSSLHNLSFTSHIDQSSIPCHNNSASELTIKNKGKSIITPRTDKTINDKGKNIVSSGTESTSILLDVFTPDLGSDLMNTSSATNLNTFASYPPSPTSFRIPINPLRPVPLPAVSKAIFTTAPAATIVSKLNVGGQENDHPNRVFKRQFDTNSMRQTLKRCRANNSETAPSLSEVAGLSHFATQHTVERRKSRFRFERMWLNSPDCSRLIADSWKAHSFATDCVDQLT</sequence>
<dbReference type="Proteomes" id="UP000596661">
    <property type="component" value="Chromosome 8"/>
</dbReference>